<comment type="caution">
    <text evidence="6">The sequence shown here is derived from an EMBL/GenBank/DDBJ whole genome shotgun (WGS) entry which is preliminary data.</text>
</comment>
<comment type="subcellular location">
    <subcellularLocation>
        <location evidence="1">Nucleus</location>
    </subcellularLocation>
</comment>
<keyword evidence="3" id="KW-0863">Zinc-finger</keyword>
<feature type="non-terminal residue" evidence="6">
    <location>
        <position position="1"/>
    </location>
</feature>
<dbReference type="SUPFAM" id="SSF53098">
    <property type="entry name" value="Ribonuclease H-like"/>
    <property type="match status" value="1"/>
</dbReference>
<keyword evidence="7" id="KW-1185">Reference proteome</keyword>
<evidence type="ECO:0000313" key="6">
    <source>
        <dbReference type="EMBL" id="CAG8855577.1"/>
    </source>
</evidence>
<feature type="non-terminal residue" evidence="6">
    <location>
        <position position="114"/>
    </location>
</feature>
<evidence type="ECO:0000256" key="3">
    <source>
        <dbReference type="ARBA" id="ARBA00022771"/>
    </source>
</evidence>
<evidence type="ECO:0000313" key="7">
    <source>
        <dbReference type="Proteomes" id="UP000789901"/>
    </source>
</evidence>
<protein>
    <submittedName>
        <fullName evidence="6">42301_t:CDS:1</fullName>
    </submittedName>
</protein>
<reference evidence="6 7" key="1">
    <citation type="submission" date="2021-06" db="EMBL/GenBank/DDBJ databases">
        <authorList>
            <person name="Kallberg Y."/>
            <person name="Tangrot J."/>
            <person name="Rosling A."/>
        </authorList>
    </citation>
    <scope>NUCLEOTIDE SEQUENCE [LARGE SCALE GENOMIC DNA]</scope>
    <source>
        <strain evidence="6 7">120-4 pot B 10/14</strain>
    </source>
</reference>
<organism evidence="6 7">
    <name type="scientific">Gigaspora margarita</name>
    <dbReference type="NCBI Taxonomy" id="4874"/>
    <lineage>
        <taxon>Eukaryota</taxon>
        <taxon>Fungi</taxon>
        <taxon>Fungi incertae sedis</taxon>
        <taxon>Mucoromycota</taxon>
        <taxon>Glomeromycotina</taxon>
        <taxon>Glomeromycetes</taxon>
        <taxon>Diversisporales</taxon>
        <taxon>Gigasporaceae</taxon>
        <taxon>Gigaspora</taxon>
    </lineage>
</organism>
<sequence>INGITVDNASNNDTMIYHLESWSTNKNINFSDSNHFRCFAHVVNISVQAALKKLKDETDKIRNLILKSRSSPQRRKKFSEISNLNNINLLPILDVPTRWNSTYMMIQRALSLKV</sequence>
<dbReference type="PANTHER" id="PTHR46481">
    <property type="entry name" value="ZINC FINGER BED DOMAIN-CONTAINING PROTEIN 4"/>
    <property type="match status" value="1"/>
</dbReference>
<evidence type="ECO:0000256" key="2">
    <source>
        <dbReference type="ARBA" id="ARBA00022723"/>
    </source>
</evidence>
<name>A0ABN7XK38_GIGMA</name>
<accession>A0ABN7XK38</accession>
<evidence type="ECO:0000256" key="1">
    <source>
        <dbReference type="ARBA" id="ARBA00004123"/>
    </source>
</evidence>
<keyword evidence="2" id="KW-0479">Metal-binding</keyword>
<dbReference type="InterPro" id="IPR012337">
    <property type="entry name" value="RNaseH-like_sf"/>
</dbReference>
<dbReference type="InterPro" id="IPR052035">
    <property type="entry name" value="ZnF_BED_domain_contain"/>
</dbReference>
<dbReference type="EMBL" id="CAJVQB010150787">
    <property type="protein sequence ID" value="CAG8855577.1"/>
    <property type="molecule type" value="Genomic_DNA"/>
</dbReference>
<gene>
    <name evidence="6" type="ORF">GMARGA_LOCUS44398</name>
</gene>
<dbReference type="Proteomes" id="UP000789901">
    <property type="component" value="Unassembled WGS sequence"/>
</dbReference>
<keyword evidence="4" id="KW-0862">Zinc</keyword>
<evidence type="ECO:0000256" key="5">
    <source>
        <dbReference type="ARBA" id="ARBA00023242"/>
    </source>
</evidence>
<proteinExistence type="predicted"/>
<keyword evidence="5" id="KW-0539">Nucleus</keyword>
<evidence type="ECO:0000256" key="4">
    <source>
        <dbReference type="ARBA" id="ARBA00022833"/>
    </source>
</evidence>
<dbReference type="PANTHER" id="PTHR46481:SF10">
    <property type="entry name" value="ZINC FINGER BED DOMAIN-CONTAINING PROTEIN 39"/>
    <property type="match status" value="1"/>
</dbReference>